<evidence type="ECO:0000256" key="1">
    <source>
        <dbReference type="ARBA" id="ARBA00010954"/>
    </source>
</evidence>
<organism evidence="3 4">
    <name type="scientific">Brassicogethes aeneus</name>
    <name type="common">Rape pollen beetle</name>
    <name type="synonym">Meligethes aeneus</name>
    <dbReference type="NCBI Taxonomy" id="1431903"/>
    <lineage>
        <taxon>Eukaryota</taxon>
        <taxon>Metazoa</taxon>
        <taxon>Ecdysozoa</taxon>
        <taxon>Arthropoda</taxon>
        <taxon>Hexapoda</taxon>
        <taxon>Insecta</taxon>
        <taxon>Pterygota</taxon>
        <taxon>Neoptera</taxon>
        <taxon>Endopterygota</taxon>
        <taxon>Coleoptera</taxon>
        <taxon>Polyphaga</taxon>
        <taxon>Cucujiformia</taxon>
        <taxon>Nitidulidae</taxon>
        <taxon>Meligethinae</taxon>
        <taxon>Brassicogethes</taxon>
    </lineage>
</organism>
<reference evidence="3" key="1">
    <citation type="submission" date="2021-12" db="EMBL/GenBank/DDBJ databases">
        <authorList>
            <person name="King R."/>
        </authorList>
    </citation>
    <scope>NUCLEOTIDE SEQUENCE</scope>
</reference>
<evidence type="ECO:0008006" key="5">
    <source>
        <dbReference type="Google" id="ProtNLM"/>
    </source>
</evidence>
<proteinExistence type="inferred from homology"/>
<dbReference type="Pfam" id="PF05794">
    <property type="entry name" value="Tcp11"/>
    <property type="match status" value="1"/>
</dbReference>
<gene>
    <name evidence="3" type="ORF">MELIAE_LOCUS10381</name>
</gene>
<dbReference type="EMBL" id="OV121138">
    <property type="protein sequence ID" value="CAH0560659.1"/>
    <property type="molecule type" value="Genomic_DNA"/>
</dbReference>
<dbReference type="AlphaFoldDB" id="A0A9P0BF32"/>
<comment type="similarity">
    <text evidence="1">Belongs to the TCP11 family.</text>
</comment>
<evidence type="ECO:0000256" key="2">
    <source>
        <dbReference type="SAM" id="MobiDB-lite"/>
    </source>
</evidence>
<dbReference type="Proteomes" id="UP001154078">
    <property type="component" value="Chromosome 7"/>
</dbReference>
<feature type="compositionally biased region" description="Polar residues" evidence="2">
    <location>
        <begin position="22"/>
        <end position="33"/>
    </location>
</feature>
<protein>
    <recommendedName>
        <fullName evidence="5">T-complex protein 11-like protein 1</fullName>
    </recommendedName>
</protein>
<name>A0A9P0BF32_BRAAE</name>
<feature type="region of interest" description="Disordered" evidence="2">
    <location>
        <begin position="1"/>
        <end position="40"/>
    </location>
</feature>
<dbReference type="OrthoDB" id="276323at2759"/>
<dbReference type="PANTHER" id="PTHR12832:SF11">
    <property type="entry name" value="LD23868P"/>
    <property type="match status" value="1"/>
</dbReference>
<evidence type="ECO:0000313" key="3">
    <source>
        <dbReference type="EMBL" id="CAH0560659.1"/>
    </source>
</evidence>
<dbReference type="PANTHER" id="PTHR12832">
    <property type="entry name" value="TESTIS-SPECIFIC PROTEIN PBS13 T-COMPLEX 11"/>
    <property type="match status" value="1"/>
</dbReference>
<dbReference type="InterPro" id="IPR008862">
    <property type="entry name" value="Tcp11"/>
</dbReference>
<dbReference type="GO" id="GO:0007165">
    <property type="term" value="P:signal transduction"/>
    <property type="evidence" value="ECO:0007669"/>
    <property type="project" value="TreeGrafter"/>
</dbReference>
<evidence type="ECO:0000313" key="4">
    <source>
        <dbReference type="Proteomes" id="UP001154078"/>
    </source>
</evidence>
<keyword evidence="4" id="KW-1185">Reference proteome</keyword>
<feature type="compositionally biased region" description="Basic and acidic residues" evidence="2">
    <location>
        <begin position="1"/>
        <end position="14"/>
    </location>
</feature>
<accession>A0A9P0BF32</accession>
<sequence>MSGSDKNKATEPKDTGSLPRIRTQSESSFTSDDGANGFAGKIQRTNSAQFVVASGFPSASPPKFVSLEEIMQAANSMRDMALVHQIVVDDDFRLQKPDPAPNTVQKVIKDTMQKAFWDVLREELAEDPPNYMQALVLLEDVKQGLYSLLLPQHTKTRQQITEVLDSELIKQQAEKEVIDFRMYAQFVIGIMSKLCAPVRDDKIKELTEMTDVVDTFRGILETLDLMILDMANFTIQVAKPDIIACSVDWERKKFADFLAIQTDGLEQTRKWLLKYVDLNQEVPKDPEYENFIKHAYKNAFWKACTDLIDWDESMPFPETFMLDQERLKDLQTKTERLVIIATVLLVTLSNTGSDLHTIAKFKNSLKEHISILLQAYQNKNDLNELLKNVAEQVVNEVKKAIVVYKLPEMGAATESLLKQQIQDVESSENKVKAIVKQRVKEFYLDIMESSTANPQKVPAGLTALQKPLVGVAGQLLRIVSHNETVFCIYYHKIVSEALPKPV</sequence>